<dbReference type="InterPro" id="IPR036984">
    <property type="entry name" value="NrpR_dom_sf"/>
</dbReference>
<dbReference type="AlphaFoldDB" id="A0ABD4TK95"/>
<dbReference type="PANTHER" id="PTHR41964">
    <property type="entry name" value="GLOBAL NITROGEN REGULATOR NRPR"/>
    <property type="match status" value="1"/>
</dbReference>
<reference evidence="3 4" key="1">
    <citation type="submission" date="2019-08" db="EMBL/GenBank/DDBJ databases">
        <authorList>
            <person name="Chen S.-C."/>
            <person name="Lai M.-C."/>
            <person name="You Y.-T."/>
        </authorList>
    </citation>
    <scope>NUCLEOTIDE SEQUENCE [LARGE SCALE GENOMIC DNA]</scope>
    <source>
        <strain evidence="3 4">P2F9704a</strain>
    </source>
</reference>
<keyword evidence="4" id="KW-1185">Reference proteome</keyword>
<evidence type="ECO:0000259" key="2">
    <source>
        <dbReference type="Pfam" id="PF08461"/>
    </source>
</evidence>
<dbReference type="PANTHER" id="PTHR41964:SF1">
    <property type="entry name" value="GLOBAL NITROGEN REGULATOR NRPR"/>
    <property type="match status" value="1"/>
</dbReference>
<dbReference type="Pfam" id="PF01995">
    <property type="entry name" value="NRD1_2"/>
    <property type="match status" value="1"/>
</dbReference>
<evidence type="ECO:0000259" key="1">
    <source>
        <dbReference type="Pfam" id="PF01995"/>
    </source>
</evidence>
<feature type="domain" description="Ribonuclease R winged-helix" evidence="2">
    <location>
        <begin position="14"/>
        <end position="77"/>
    </location>
</feature>
<dbReference type="Gene3D" id="3.30.70.1360">
    <property type="entry name" value="mj0159-like"/>
    <property type="match status" value="1"/>
</dbReference>
<feature type="domain" description="NrpR regulatory" evidence="1">
    <location>
        <begin position="87"/>
        <end position="316"/>
    </location>
</feature>
<dbReference type="RefSeq" id="WP_255332646.1">
    <property type="nucleotide sequence ID" value="NZ_VOTZ01000012.1"/>
</dbReference>
<name>A0ABD4TK95_9EURY</name>
<comment type="caution">
    <text evidence="3">The sequence shown here is derived from an EMBL/GenBank/DDBJ whole genome shotgun (WGS) entry which is preliminary data.</text>
</comment>
<dbReference type="InterPro" id="IPR038982">
    <property type="entry name" value="NrpR"/>
</dbReference>
<proteinExistence type="predicted"/>
<dbReference type="EMBL" id="VOTZ01000012">
    <property type="protein sequence ID" value="MCQ1538697.1"/>
    <property type="molecule type" value="Genomic_DNA"/>
</dbReference>
<sequence>MRETDPGTERKCLEILRILRDSRDPMGAKHLSERMAEQGFVLSDRAVQYYLHHLDELGFTRKIGNRGRVLTNLGISESESALVGDRIGFVISKLERLAFRSTLNPVTCTGDVAYNLSFVKNEELDAVRSAFDEVVSADIGFFGTYAETENDPRIPKGHTGFITVCSITMDGIFQHNGIPVRMAYGGCLNHIHHKPEGFHQLIGYKGTTLDPLQLFLSAEMASIGRLIQSGDGVALANIRNIPSTAVIKAEEIMCELRKNDFHLPVAVGSGILNVPIDPYQSSIVIYSGMNLIGRAYECGIRMKTEIGAGTIPISRIISG</sequence>
<dbReference type="InterPro" id="IPR013668">
    <property type="entry name" value="RNase_R_HTH_12"/>
</dbReference>
<gene>
    <name evidence="3" type="ORF">FTO68_06825</name>
</gene>
<dbReference type="Proteomes" id="UP001524383">
    <property type="component" value="Unassembled WGS sequence"/>
</dbReference>
<accession>A0ABD4TK95</accession>
<evidence type="ECO:0000313" key="3">
    <source>
        <dbReference type="EMBL" id="MCQ1538697.1"/>
    </source>
</evidence>
<evidence type="ECO:0000313" key="4">
    <source>
        <dbReference type="Proteomes" id="UP001524383"/>
    </source>
</evidence>
<organism evidence="3 4">
    <name type="scientific">Methanocalculus taiwanensis</name>
    <dbReference type="NCBI Taxonomy" id="106207"/>
    <lineage>
        <taxon>Archaea</taxon>
        <taxon>Methanobacteriati</taxon>
        <taxon>Methanobacteriota</taxon>
        <taxon>Stenosarchaea group</taxon>
        <taxon>Methanomicrobia</taxon>
        <taxon>Methanomicrobiales</taxon>
        <taxon>Methanocalculaceae</taxon>
        <taxon>Methanocalculus</taxon>
    </lineage>
</organism>
<dbReference type="InterPro" id="IPR002846">
    <property type="entry name" value="NRD"/>
</dbReference>
<protein>
    <submittedName>
        <fullName evidence="3">DUF128 domain-containing protein</fullName>
    </submittedName>
</protein>
<dbReference type="Pfam" id="PF08461">
    <property type="entry name" value="WHD_RNase_R"/>
    <property type="match status" value="1"/>
</dbReference>